<dbReference type="PATRIC" id="fig|431306.5.peg.1796"/>
<dbReference type="AlphaFoldDB" id="A0A0U5F4S2"/>
<comment type="subcellular location">
    <subcellularLocation>
        <location evidence="1">Secreted</location>
    </subcellularLocation>
</comment>
<evidence type="ECO:0000256" key="1">
    <source>
        <dbReference type="ARBA" id="ARBA00004613"/>
    </source>
</evidence>
<reference evidence="5" key="1">
    <citation type="submission" date="2014-09" db="EMBL/GenBank/DDBJ databases">
        <authorList>
            <person name="Illeghems K.G."/>
        </authorList>
    </citation>
    <scope>NUCLEOTIDE SEQUENCE [LARGE SCALE GENOMIC DNA]</scope>
    <source>
        <strain evidence="5">LMG 23848T</strain>
    </source>
</reference>
<sequence length="388" mass="41442">MNMHKFGPFLLGVGLWAGLLSSVQAQTFPITSNADPAFGRTGHVQIVASITTPDPSGIAVVGGKLFLTFPKHDGDHSGPVLAEWKEGRLIPFPSAAFSASSTGEPQTRLISPHGMTTDTQGNLWIIDDGKVKGQPIPAGGAKVVGINPVTGQVFACVVLKDALLPGSHMNDLRVDLTHGKKGVAYITDSSFDGHPALVVLDIATGQQRRVLANTVSVLPDTGYQTVLDGRVLHYDPSHPTFPAGGADGITLSADSTRVYYAPLASRRLYSLPTEKLADFSVSSEQLAALVVDEGEKGAADGLATDPWDRIYTTAADHDAVFRRNPDGTFEQIASDSRFVWPDGIFADQQAVYVVLGQWSRLPRLHDGQDMRKPPFLVAKIPINPPASH</sequence>
<dbReference type="InterPro" id="IPR011042">
    <property type="entry name" value="6-blade_b-propeller_TolB-like"/>
</dbReference>
<keyword evidence="3" id="KW-0732">Signal</keyword>
<dbReference type="GO" id="GO:0005576">
    <property type="term" value="C:extracellular region"/>
    <property type="evidence" value="ECO:0007669"/>
    <property type="project" value="UniProtKB-SubCell"/>
</dbReference>
<evidence type="ECO:0000313" key="4">
    <source>
        <dbReference type="EMBL" id="CEF56051.1"/>
    </source>
</evidence>
<organism evidence="4 5">
    <name type="scientific">Acetobacter ghanensis</name>
    <dbReference type="NCBI Taxonomy" id="431306"/>
    <lineage>
        <taxon>Bacteria</taxon>
        <taxon>Pseudomonadati</taxon>
        <taxon>Pseudomonadota</taxon>
        <taxon>Alphaproteobacteria</taxon>
        <taxon>Acetobacterales</taxon>
        <taxon>Acetobacteraceae</taxon>
        <taxon>Acetobacter</taxon>
    </lineage>
</organism>
<evidence type="ECO:0000256" key="3">
    <source>
        <dbReference type="SAM" id="SignalP"/>
    </source>
</evidence>
<feature type="chain" id="PRO_5006856581" description="Gluconolactonase" evidence="3">
    <location>
        <begin position="26"/>
        <end position="388"/>
    </location>
</feature>
<dbReference type="SUPFAM" id="SSF63829">
    <property type="entry name" value="Calcium-dependent phosphotriesterase"/>
    <property type="match status" value="1"/>
</dbReference>
<accession>A0A0U5F4S2</accession>
<dbReference type="PANTHER" id="PTHR10009:SF18">
    <property type="entry name" value="PROTEIN YELLOW-LIKE PROTEIN"/>
    <property type="match status" value="1"/>
</dbReference>
<dbReference type="PANTHER" id="PTHR10009">
    <property type="entry name" value="PROTEIN YELLOW-RELATED"/>
    <property type="match status" value="1"/>
</dbReference>
<dbReference type="Proteomes" id="UP000068250">
    <property type="component" value="Chromosome I"/>
</dbReference>
<dbReference type="Gene3D" id="2.120.10.30">
    <property type="entry name" value="TolB, C-terminal domain"/>
    <property type="match status" value="1"/>
</dbReference>
<gene>
    <name evidence="4" type="ORF">AGA_1757</name>
</gene>
<dbReference type="STRING" id="431306.AGA_1757"/>
<evidence type="ECO:0008006" key="6">
    <source>
        <dbReference type="Google" id="ProtNLM"/>
    </source>
</evidence>
<proteinExistence type="predicted"/>
<evidence type="ECO:0000256" key="2">
    <source>
        <dbReference type="ARBA" id="ARBA00022525"/>
    </source>
</evidence>
<keyword evidence="2" id="KW-0964">Secreted</keyword>
<evidence type="ECO:0000313" key="5">
    <source>
        <dbReference type="Proteomes" id="UP000068250"/>
    </source>
</evidence>
<name>A0A0U5F4S2_9PROT</name>
<dbReference type="EMBL" id="LN609302">
    <property type="protein sequence ID" value="CEF56051.1"/>
    <property type="molecule type" value="Genomic_DNA"/>
</dbReference>
<dbReference type="InterPro" id="IPR017996">
    <property type="entry name" value="MRJP/yellow-related"/>
</dbReference>
<protein>
    <recommendedName>
        <fullName evidence="6">Gluconolactonase</fullName>
    </recommendedName>
</protein>
<dbReference type="Pfam" id="PF03022">
    <property type="entry name" value="MRJP"/>
    <property type="match status" value="1"/>
</dbReference>
<feature type="signal peptide" evidence="3">
    <location>
        <begin position="1"/>
        <end position="25"/>
    </location>
</feature>